<keyword evidence="2" id="KW-1185">Reference proteome</keyword>
<accession>A0ABR7LJL0</accession>
<dbReference type="EMBL" id="JABVEC010000003">
    <property type="protein sequence ID" value="MBC6465037.1"/>
    <property type="molecule type" value="Genomic_DNA"/>
</dbReference>
<gene>
    <name evidence="1" type="ORF">HKK74_05955</name>
</gene>
<comment type="caution">
    <text evidence="1">The sequence shown here is derived from an EMBL/GenBank/DDBJ whole genome shotgun (WGS) entry which is preliminary data.</text>
</comment>
<reference evidence="1 2" key="1">
    <citation type="submission" date="2020-06" db="EMBL/GenBank/DDBJ databases">
        <title>Actinomadura xiongansis sp. nov., isolated from soil of Baiyangdian.</title>
        <authorList>
            <person name="Zhang X."/>
        </authorList>
    </citation>
    <scope>NUCLEOTIDE SEQUENCE [LARGE SCALE GENOMIC DNA]</scope>
    <source>
        <strain evidence="1 2">HBUM206468</strain>
    </source>
</reference>
<sequence>MGETHARRLPSLGAVAEHAARPVLPSCRPAGMPYHVDAGAVAATAPVESFPSRSTLESV</sequence>
<dbReference type="Proteomes" id="UP000805614">
    <property type="component" value="Unassembled WGS sequence"/>
</dbReference>
<evidence type="ECO:0000313" key="1">
    <source>
        <dbReference type="EMBL" id="MBC6465037.1"/>
    </source>
</evidence>
<evidence type="ECO:0000313" key="2">
    <source>
        <dbReference type="Proteomes" id="UP000805614"/>
    </source>
</evidence>
<organism evidence="1 2">
    <name type="scientific">Actinomadura alba</name>
    <dbReference type="NCBI Taxonomy" id="406431"/>
    <lineage>
        <taxon>Bacteria</taxon>
        <taxon>Bacillati</taxon>
        <taxon>Actinomycetota</taxon>
        <taxon>Actinomycetes</taxon>
        <taxon>Streptosporangiales</taxon>
        <taxon>Thermomonosporaceae</taxon>
        <taxon>Actinomadura</taxon>
    </lineage>
</organism>
<dbReference type="RefSeq" id="WP_187242058.1">
    <property type="nucleotide sequence ID" value="NZ_BAAAOK010000017.1"/>
</dbReference>
<proteinExistence type="predicted"/>
<protein>
    <submittedName>
        <fullName evidence="1">Uncharacterized protein</fullName>
    </submittedName>
</protein>
<name>A0ABR7LJL0_9ACTN</name>